<dbReference type="RefSeq" id="WP_138951449.1">
    <property type="nucleotide sequence ID" value="NZ_CP040749.1"/>
</dbReference>
<name>A0A5B7TYJ1_9FLAO</name>
<dbReference type="AlphaFoldDB" id="A0A5B7TYJ1"/>
<proteinExistence type="predicted"/>
<dbReference type="KEGG" id="fbe:FF125_19020"/>
<feature type="signal peptide" evidence="1">
    <location>
        <begin position="1"/>
        <end position="19"/>
    </location>
</feature>
<organism evidence="2 3">
    <name type="scientific">Aureibaculum algae</name>
    <dbReference type="NCBI Taxonomy" id="2584122"/>
    <lineage>
        <taxon>Bacteria</taxon>
        <taxon>Pseudomonadati</taxon>
        <taxon>Bacteroidota</taxon>
        <taxon>Flavobacteriia</taxon>
        <taxon>Flavobacteriales</taxon>
        <taxon>Flavobacteriaceae</taxon>
        <taxon>Aureibaculum</taxon>
    </lineage>
</organism>
<evidence type="ECO:0008006" key="4">
    <source>
        <dbReference type="Google" id="ProtNLM"/>
    </source>
</evidence>
<dbReference type="OrthoDB" id="1074546at2"/>
<gene>
    <name evidence="2" type="ORF">FF125_19020</name>
</gene>
<accession>A0A5B7TYJ1</accession>
<evidence type="ECO:0000256" key="1">
    <source>
        <dbReference type="SAM" id="SignalP"/>
    </source>
</evidence>
<feature type="chain" id="PRO_5022888011" description="WG repeat-containing protein" evidence="1">
    <location>
        <begin position="20"/>
        <end position="539"/>
    </location>
</feature>
<protein>
    <recommendedName>
        <fullName evidence="4">WG repeat-containing protein</fullName>
    </recommendedName>
</protein>
<evidence type="ECO:0000313" key="3">
    <source>
        <dbReference type="Proteomes" id="UP000306229"/>
    </source>
</evidence>
<keyword evidence="3" id="KW-1185">Reference proteome</keyword>
<dbReference type="Proteomes" id="UP000306229">
    <property type="component" value="Chromosome"/>
</dbReference>
<keyword evidence="1" id="KW-0732">Signal</keyword>
<sequence>MNKFLFIVIVLLTSISINAQDVIKIPTIDLIAYDNDAYYYLFQKDDNGNFIEIYLDKSTNKNKVISLEIQKDDSVKTLHEIQEKYDNIVHTTALAPYTLLDFKKLLSENNWMLHNSETDEKNTTLLKPITEDITSINELTYTTQLSIGLGGSIESQHDDKTEKWSIKDREFLTTLILSLGNHKYINLYFQGNSILGILLPLKNKNLLVFDDYKPMTNSNISIDDDRYNFRNKELLSYFNPEDFYKLEKDSHQYRLVNNYGTDRLKKAFDSILISPQYIIGKTSSSTSIYNFALKSIEIPSLQQVYFYHSGIEILDAEGAYYFDSEGNKILTLPPVSYFVCGTVSSSEYRIQKNKELKTPFSISTSRGSFGGILYGETLQLRNLPKNSKVSFLDNSNHFSWDGNSSYVGEINIQPKLLKVTQNGKTGIFTYDSEKAVAFKAPREYFITKSGDSILKPLPIGLDKKGYVKVTEVLPLVYDNIEMNTKDGLIYLYKEGKVGIYPNHKTTQFDSIEQITRSFYKISRDGKQGWLDIKTFNEYY</sequence>
<dbReference type="EMBL" id="CP040749">
    <property type="protein sequence ID" value="QCX40434.1"/>
    <property type="molecule type" value="Genomic_DNA"/>
</dbReference>
<evidence type="ECO:0000313" key="2">
    <source>
        <dbReference type="EMBL" id="QCX40434.1"/>
    </source>
</evidence>
<reference evidence="2 3" key="1">
    <citation type="submission" date="2019-05" db="EMBL/GenBank/DDBJ databases">
        <title>Algicella ahnfeltiae gen. nov., sp. nov., a novel marine bacterium of the family Flavobacteriaceae isolated from a red alga.</title>
        <authorList>
            <person name="Nedashkovskaya O.I."/>
            <person name="Kukhlevskiy A.D."/>
            <person name="Kim S.-G."/>
            <person name="Zhukova N.V."/>
            <person name="Mikhailov V.V."/>
        </authorList>
    </citation>
    <scope>NUCLEOTIDE SEQUENCE [LARGE SCALE GENOMIC DNA]</scope>
    <source>
        <strain evidence="2 3">10Alg115</strain>
    </source>
</reference>